<dbReference type="AlphaFoldDB" id="A0A3Q9JMT9"/>
<protein>
    <recommendedName>
        <fullName evidence="2">TNase-like domain-containing protein</fullName>
    </recommendedName>
</protein>
<evidence type="ECO:0000256" key="1">
    <source>
        <dbReference type="SAM" id="Phobius"/>
    </source>
</evidence>
<keyword evidence="1" id="KW-1133">Transmembrane helix</keyword>
<name>A0A3Q9JMT9_9GAMM</name>
<evidence type="ECO:0000313" key="4">
    <source>
        <dbReference type="Proteomes" id="UP000273143"/>
    </source>
</evidence>
<dbReference type="PANTHER" id="PTHR12302">
    <property type="entry name" value="EBNA2 BINDING PROTEIN P100"/>
    <property type="match status" value="1"/>
</dbReference>
<sequence>MRSVKTKKSIFKRLQHNPIVCVIILLLTVALYYQLPVTDDKFTVRVISVIDGDTVDVLSDNQRQRIRLAYIDAPEIGQPYGQRSKQTLIALVKNKMVNIRPLNQDNYQRTVAIIEVDSMNINREMVRLGMAWVYTHYNDDLLLLSLEAKAKVNKTGLWQQKNPIAPWIYRQSKK</sequence>
<dbReference type="SUPFAM" id="SSF50199">
    <property type="entry name" value="Staphylococcal nuclease"/>
    <property type="match status" value="1"/>
</dbReference>
<dbReference type="InterPro" id="IPR016071">
    <property type="entry name" value="Staphylococal_nuclease_OB-fold"/>
</dbReference>
<dbReference type="InterPro" id="IPR035437">
    <property type="entry name" value="SNase_OB-fold_sf"/>
</dbReference>
<dbReference type="SMART" id="SM00318">
    <property type="entry name" value="SNc"/>
    <property type="match status" value="1"/>
</dbReference>
<dbReference type="PROSITE" id="PS50830">
    <property type="entry name" value="TNASE_3"/>
    <property type="match status" value="1"/>
</dbReference>
<dbReference type="GO" id="GO:0004518">
    <property type="term" value="F:nuclease activity"/>
    <property type="evidence" value="ECO:0007669"/>
    <property type="project" value="InterPro"/>
</dbReference>
<dbReference type="InterPro" id="IPR002071">
    <property type="entry name" value="Thermonucl_AS"/>
</dbReference>
<reference evidence="4" key="1">
    <citation type="submission" date="2018-06" db="EMBL/GenBank/DDBJ databases">
        <title>Complete genome of Pseudomonas insecticola strain QZS01.</title>
        <authorList>
            <person name="Wang J."/>
            <person name="Su Q."/>
        </authorList>
    </citation>
    <scope>NUCLEOTIDE SEQUENCE [LARGE SCALE GENOMIC DNA]</scope>
    <source>
        <strain evidence="4">QZS01</strain>
    </source>
</reference>
<keyword evidence="4" id="KW-1185">Reference proteome</keyword>
<gene>
    <name evidence="3" type="ORF">DM558_15020</name>
</gene>
<accession>A0A3Q9JMT9</accession>
<dbReference type="Proteomes" id="UP000273143">
    <property type="component" value="Chromosome"/>
</dbReference>
<dbReference type="EMBL" id="CP029822">
    <property type="protein sequence ID" value="AZS52000.1"/>
    <property type="molecule type" value="Genomic_DNA"/>
</dbReference>
<keyword evidence="1" id="KW-0472">Membrane</keyword>
<dbReference type="GO" id="GO:0003676">
    <property type="term" value="F:nucleic acid binding"/>
    <property type="evidence" value="ECO:0007669"/>
    <property type="project" value="InterPro"/>
</dbReference>
<keyword evidence="1" id="KW-0812">Transmembrane</keyword>
<dbReference type="Gene3D" id="2.40.50.90">
    <property type="match status" value="1"/>
</dbReference>
<dbReference type="PROSITE" id="PS01123">
    <property type="entry name" value="TNASE_1"/>
    <property type="match status" value="1"/>
</dbReference>
<organism evidence="3 4">
    <name type="scientific">Entomomonas moraniae</name>
    <dbReference type="NCBI Taxonomy" id="2213226"/>
    <lineage>
        <taxon>Bacteria</taxon>
        <taxon>Pseudomonadati</taxon>
        <taxon>Pseudomonadota</taxon>
        <taxon>Gammaproteobacteria</taxon>
        <taxon>Pseudomonadales</taxon>
        <taxon>Pseudomonadaceae</taxon>
        <taxon>Entomomonas</taxon>
    </lineage>
</organism>
<proteinExistence type="predicted"/>
<dbReference type="KEGG" id="emo:DM558_15020"/>
<dbReference type="PANTHER" id="PTHR12302:SF26">
    <property type="entry name" value="BLR1266 PROTEIN"/>
    <property type="match status" value="1"/>
</dbReference>
<dbReference type="Pfam" id="PF00565">
    <property type="entry name" value="SNase"/>
    <property type="match status" value="1"/>
</dbReference>
<evidence type="ECO:0000313" key="3">
    <source>
        <dbReference type="EMBL" id="AZS52000.1"/>
    </source>
</evidence>
<feature type="transmembrane region" description="Helical" evidence="1">
    <location>
        <begin position="16"/>
        <end position="35"/>
    </location>
</feature>
<feature type="domain" description="TNase-like" evidence="2">
    <location>
        <begin position="40"/>
        <end position="160"/>
    </location>
</feature>
<evidence type="ECO:0000259" key="2">
    <source>
        <dbReference type="PROSITE" id="PS50830"/>
    </source>
</evidence>